<evidence type="ECO:0000256" key="4">
    <source>
        <dbReference type="ARBA" id="ARBA00022840"/>
    </source>
</evidence>
<evidence type="ECO:0000256" key="3">
    <source>
        <dbReference type="ARBA" id="ARBA00022741"/>
    </source>
</evidence>
<dbReference type="InterPro" id="IPR036565">
    <property type="entry name" value="Mur-like_cat_sf"/>
</dbReference>
<dbReference type="SUPFAM" id="SSF53623">
    <property type="entry name" value="MurD-like peptide ligases, catalytic domain"/>
    <property type="match status" value="1"/>
</dbReference>
<dbReference type="PANTHER" id="PTHR11136:SF5">
    <property type="entry name" value="FOLYLPOLYGLUTAMATE SYNTHASE, MITOCHONDRIAL"/>
    <property type="match status" value="1"/>
</dbReference>
<comment type="similarity">
    <text evidence="1">Belongs to the folylpolyglutamate synthase family.</text>
</comment>
<evidence type="ECO:0000256" key="2">
    <source>
        <dbReference type="ARBA" id="ARBA00022598"/>
    </source>
</evidence>
<proteinExistence type="inferred from homology"/>
<evidence type="ECO:0000256" key="1">
    <source>
        <dbReference type="ARBA" id="ARBA00008276"/>
    </source>
</evidence>
<dbReference type="AlphaFoldDB" id="A0A167UXY0"/>
<gene>
    <name evidence="5" type="ORF">EN45_084170</name>
</gene>
<evidence type="ECO:0000313" key="5">
    <source>
        <dbReference type="EMBL" id="KZN89781.1"/>
    </source>
</evidence>
<keyword evidence="2" id="KW-0436">Ligase</keyword>
<reference evidence="5" key="1">
    <citation type="journal article" date="2014" name="Genome Announc.">
        <title>Complete sequencing and chromosome-scale genome assembly of the industrial progenitor strain P2niaD18 from the penicillin producer Penicillium chrysogenum.</title>
        <authorList>
            <person name="Specht T."/>
            <person name="Dahlmann T.A."/>
            <person name="Zadra I."/>
            <person name="Kurnsteiner H."/>
            <person name="Kuck U."/>
        </authorList>
    </citation>
    <scope>NUCLEOTIDE SEQUENCE [LARGE SCALE GENOMIC DNA]</scope>
    <source>
        <strain evidence="5">P2niaD18</strain>
    </source>
</reference>
<dbReference type="PANTHER" id="PTHR11136">
    <property type="entry name" value="FOLYLPOLYGLUTAMATE SYNTHASE-RELATED"/>
    <property type="match status" value="1"/>
</dbReference>
<accession>A0A167UXY0</accession>
<sequence>MAKPIVTGITSLGKDHVRQLGPTLENIAWYKAGIFKTEAPAFSVPQEVGAMKVLCDRAAENKTTLTA</sequence>
<dbReference type="Gene3D" id="3.40.1190.10">
    <property type="entry name" value="Mur-like, catalytic domain"/>
    <property type="match status" value="1"/>
</dbReference>
<name>A0A167UXY0_PENCH</name>
<dbReference type="GO" id="GO:0005829">
    <property type="term" value="C:cytosol"/>
    <property type="evidence" value="ECO:0007669"/>
    <property type="project" value="TreeGrafter"/>
</dbReference>
<dbReference type="EMBL" id="CM002799">
    <property type="protein sequence ID" value="KZN89781.1"/>
    <property type="molecule type" value="Genomic_DNA"/>
</dbReference>
<dbReference type="InterPro" id="IPR001645">
    <property type="entry name" value="Folylpolyglutamate_synth"/>
</dbReference>
<dbReference type="GO" id="GO:0004326">
    <property type="term" value="F:tetrahydrofolylpolyglutamate synthase activity"/>
    <property type="evidence" value="ECO:0007669"/>
    <property type="project" value="InterPro"/>
</dbReference>
<keyword evidence="3" id="KW-0547">Nucleotide-binding</keyword>
<dbReference type="GO" id="GO:0005524">
    <property type="term" value="F:ATP binding"/>
    <property type="evidence" value="ECO:0007669"/>
    <property type="project" value="UniProtKB-KW"/>
</dbReference>
<keyword evidence="4" id="KW-0067">ATP-binding</keyword>
<protein>
    <submittedName>
        <fullName evidence="5">Folylpolyglutamate synthase</fullName>
    </submittedName>
</protein>
<dbReference type="Proteomes" id="UP000076449">
    <property type="component" value="Chromosome II"/>
</dbReference>
<dbReference type="GO" id="GO:0005739">
    <property type="term" value="C:mitochondrion"/>
    <property type="evidence" value="ECO:0007669"/>
    <property type="project" value="TreeGrafter"/>
</dbReference>
<organism evidence="5">
    <name type="scientific">Penicillium chrysogenum</name>
    <name type="common">Penicillium notatum</name>
    <dbReference type="NCBI Taxonomy" id="5076"/>
    <lineage>
        <taxon>Eukaryota</taxon>
        <taxon>Fungi</taxon>
        <taxon>Dikarya</taxon>
        <taxon>Ascomycota</taxon>
        <taxon>Pezizomycotina</taxon>
        <taxon>Eurotiomycetes</taxon>
        <taxon>Eurotiomycetidae</taxon>
        <taxon>Eurotiales</taxon>
        <taxon>Aspergillaceae</taxon>
        <taxon>Penicillium</taxon>
        <taxon>Penicillium chrysogenum species complex</taxon>
    </lineage>
</organism>